<organism evidence="3 5">
    <name type="scientific">Kocuria flava</name>
    <dbReference type="NCBI Taxonomy" id="446860"/>
    <lineage>
        <taxon>Bacteria</taxon>
        <taxon>Bacillati</taxon>
        <taxon>Actinomycetota</taxon>
        <taxon>Actinomycetes</taxon>
        <taxon>Micrococcales</taxon>
        <taxon>Micrococcaceae</taxon>
        <taxon>Kocuria</taxon>
    </lineage>
</organism>
<dbReference type="EMBL" id="BJZR01000035">
    <property type="protein sequence ID" value="GEO92234.1"/>
    <property type="molecule type" value="Genomic_DNA"/>
</dbReference>
<dbReference type="EMBL" id="CP013254">
    <property type="protein sequence ID" value="ALU40823.1"/>
    <property type="molecule type" value="Genomic_DNA"/>
</dbReference>
<evidence type="ECO:0000313" key="5">
    <source>
        <dbReference type="Proteomes" id="UP000057181"/>
    </source>
</evidence>
<reference evidence="3 5" key="1">
    <citation type="submission" date="2015-11" db="EMBL/GenBank/DDBJ databases">
        <title>Complete Genome Sequence of Kocuria flava strain HO-9041.</title>
        <authorList>
            <person name="Zhou M."/>
            <person name="Dai J."/>
        </authorList>
    </citation>
    <scope>NUCLEOTIDE SEQUENCE [LARGE SCALE GENOMIC DNA]</scope>
    <source>
        <strain evidence="3 5">HO-9041</strain>
    </source>
</reference>
<evidence type="ECO:0000259" key="2">
    <source>
        <dbReference type="Pfam" id="PF07811"/>
    </source>
</evidence>
<keyword evidence="6" id="KW-1185">Reference proteome</keyword>
<keyword evidence="1" id="KW-0812">Transmembrane</keyword>
<reference evidence="4 6" key="2">
    <citation type="submission" date="2019-07" db="EMBL/GenBank/DDBJ databases">
        <title>Whole genome shotgun sequence of Kocuria flava NBRC 107626.</title>
        <authorList>
            <person name="Hosoyama A."/>
            <person name="Uohara A."/>
            <person name="Ohji S."/>
            <person name="Ichikawa N."/>
        </authorList>
    </citation>
    <scope>NUCLEOTIDE SEQUENCE [LARGE SCALE GENOMIC DNA]</scope>
    <source>
        <strain evidence="4 6">NBRC 107626</strain>
    </source>
</reference>
<dbReference type="AlphaFoldDB" id="A0A0U3I0U4"/>
<dbReference type="Proteomes" id="UP000057181">
    <property type="component" value="Chromosome"/>
</dbReference>
<dbReference type="OrthoDB" id="5190946at2"/>
<evidence type="ECO:0000313" key="6">
    <source>
        <dbReference type="Proteomes" id="UP000321155"/>
    </source>
</evidence>
<dbReference type="RefSeq" id="WP_058859503.1">
    <property type="nucleotide sequence ID" value="NZ_BJZR01000035.1"/>
</dbReference>
<gene>
    <name evidence="3" type="ORF">AS188_14925</name>
    <name evidence="4" type="ORF">KFL01_15400</name>
</gene>
<dbReference type="Proteomes" id="UP000321155">
    <property type="component" value="Unassembled WGS sequence"/>
</dbReference>
<protein>
    <submittedName>
        <fullName evidence="3">Pilus assembly protein TadE</fullName>
    </submittedName>
</protein>
<dbReference type="KEGG" id="kfv:AS188_14925"/>
<sequence length="123" mass="12607">MNAWRSERGAAAVEFALIVPILIALLLGIIEFGRAYNVQISLTHAARETARTMAVGNVWADAVSRGTTAAPAVDLEATNFAAAPATCAPGQQISVTVSHELETLTGIAGGLTLTGEAAMRCGG</sequence>
<evidence type="ECO:0000256" key="1">
    <source>
        <dbReference type="SAM" id="Phobius"/>
    </source>
</evidence>
<dbReference type="InterPro" id="IPR012495">
    <property type="entry name" value="TadE-like_dom"/>
</dbReference>
<accession>A0A0U3I0U4</accession>
<evidence type="ECO:0000313" key="3">
    <source>
        <dbReference type="EMBL" id="ALU40823.1"/>
    </source>
</evidence>
<feature type="domain" description="TadE-like" evidence="2">
    <location>
        <begin position="9"/>
        <end position="51"/>
    </location>
</feature>
<name>A0A0U3I0U4_9MICC</name>
<dbReference type="Pfam" id="PF07811">
    <property type="entry name" value="TadE"/>
    <property type="match status" value="1"/>
</dbReference>
<proteinExistence type="predicted"/>
<keyword evidence="1" id="KW-0472">Membrane</keyword>
<evidence type="ECO:0000313" key="4">
    <source>
        <dbReference type="EMBL" id="GEO92234.1"/>
    </source>
</evidence>
<keyword evidence="1" id="KW-1133">Transmembrane helix</keyword>
<feature type="transmembrane region" description="Helical" evidence="1">
    <location>
        <begin position="12"/>
        <end position="30"/>
    </location>
</feature>
<dbReference type="STRING" id="446860.AS188_14925"/>